<keyword evidence="6" id="KW-1185">Reference proteome</keyword>
<evidence type="ECO:0000313" key="5">
    <source>
        <dbReference type="EMBL" id="EFC05786.1"/>
    </source>
</evidence>
<dbReference type="OrthoDB" id="9812943at2"/>
<comment type="function">
    <text evidence="3">Catalyzes the phosphorylation of the 3'-hydroxyl group of dephosphocoenzyme A to form coenzyme A.</text>
</comment>
<comment type="caution">
    <text evidence="5">The sequence shown here is derived from an EMBL/GenBank/DDBJ whole genome shotgun (WGS) entry which is preliminary data.</text>
</comment>
<proteinExistence type="inferred from homology"/>
<evidence type="ECO:0000256" key="4">
    <source>
        <dbReference type="NCBIfam" id="TIGR00152"/>
    </source>
</evidence>
<accession>D2MP17</accession>
<dbReference type="GO" id="GO:0005524">
    <property type="term" value="F:ATP binding"/>
    <property type="evidence" value="ECO:0007669"/>
    <property type="project" value="UniProtKB-UniRule"/>
</dbReference>
<evidence type="ECO:0000256" key="3">
    <source>
        <dbReference type="HAMAP-Rule" id="MF_00376"/>
    </source>
</evidence>
<dbReference type="PANTHER" id="PTHR10695:SF46">
    <property type="entry name" value="BIFUNCTIONAL COENZYME A SYNTHASE-RELATED"/>
    <property type="match status" value="1"/>
</dbReference>
<dbReference type="InterPro" id="IPR001977">
    <property type="entry name" value="Depp_CoAkinase"/>
</dbReference>
<evidence type="ECO:0000313" key="6">
    <source>
        <dbReference type="Proteomes" id="UP000005017"/>
    </source>
</evidence>
<keyword evidence="3 5" id="KW-0418">Kinase</keyword>
<dbReference type="HAMAP" id="MF_00376">
    <property type="entry name" value="Dephospho_CoA_kinase"/>
    <property type="match status" value="1"/>
</dbReference>
<dbReference type="CDD" id="cd02022">
    <property type="entry name" value="DPCK"/>
    <property type="match status" value="1"/>
</dbReference>
<keyword evidence="3" id="KW-0963">Cytoplasm</keyword>
<evidence type="ECO:0000256" key="1">
    <source>
        <dbReference type="ARBA" id="ARBA00022741"/>
    </source>
</evidence>
<dbReference type="Proteomes" id="UP000005017">
    <property type="component" value="Unassembled WGS sequence"/>
</dbReference>
<dbReference type="STRING" id="679192.HMPREF9013_0711"/>
<evidence type="ECO:0000256" key="2">
    <source>
        <dbReference type="ARBA" id="ARBA00022840"/>
    </source>
</evidence>
<dbReference type="NCBIfam" id="TIGR00152">
    <property type="entry name" value="dephospho-CoA kinase"/>
    <property type="match status" value="1"/>
</dbReference>
<sequence length="205" mass="23755">MKKIGITGTIAAGKSSVAKILKLKGFPVFNADQYAHLAYLPKSKVYEDLLKILGESVLDDFKQIDKQKVAQKIFVNLSLKKEVENLIHPFVKEGLFHFLDGQKKKEFVFAEIPLLYQVGWQDLFDYVMIVDASKEEVIKRLLHHRHYSKEESEKRYLLQKQSLPNDETTIWIQNNGSKEELIDQVNRTLRDLRKGKHGNSRSTKL</sequence>
<dbReference type="UniPathway" id="UPA00241">
    <property type="reaction ID" value="UER00356"/>
</dbReference>
<dbReference type="Pfam" id="PF01121">
    <property type="entry name" value="CoaE"/>
    <property type="match status" value="1"/>
</dbReference>
<dbReference type="EMBL" id="ADFR01000007">
    <property type="protein sequence ID" value="EFC05786.1"/>
    <property type="molecule type" value="Genomic_DNA"/>
</dbReference>
<dbReference type="GO" id="GO:0005737">
    <property type="term" value="C:cytoplasm"/>
    <property type="evidence" value="ECO:0007669"/>
    <property type="project" value="UniProtKB-SubCell"/>
</dbReference>
<dbReference type="GO" id="GO:0004140">
    <property type="term" value="F:dephospho-CoA kinase activity"/>
    <property type="evidence" value="ECO:0007669"/>
    <property type="project" value="UniProtKB-UniRule"/>
</dbReference>
<comment type="pathway">
    <text evidence="3">Cofactor biosynthesis; coenzyme A biosynthesis; CoA from (R)-pantothenate: step 5/5.</text>
</comment>
<feature type="binding site" evidence="3">
    <location>
        <begin position="11"/>
        <end position="16"/>
    </location>
    <ligand>
        <name>ATP</name>
        <dbReference type="ChEBI" id="CHEBI:30616"/>
    </ligand>
</feature>
<dbReference type="eggNOG" id="COG0237">
    <property type="taxonomic scope" value="Bacteria"/>
</dbReference>
<organism evidence="5 6">
    <name type="scientific">Bulleidia extructa W1219</name>
    <dbReference type="NCBI Taxonomy" id="679192"/>
    <lineage>
        <taxon>Bacteria</taxon>
        <taxon>Bacillati</taxon>
        <taxon>Bacillota</taxon>
        <taxon>Erysipelotrichia</taxon>
        <taxon>Erysipelotrichales</taxon>
        <taxon>Erysipelotrichaceae</taxon>
        <taxon>Bulleidia</taxon>
    </lineage>
</organism>
<dbReference type="PANTHER" id="PTHR10695">
    <property type="entry name" value="DEPHOSPHO-COA KINASE-RELATED"/>
    <property type="match status" value="1"/>
</dbReference>
<keyword evidence="3 5" id="KW-0808">Transferase</keyword>
<dbReference type="AlphaFoldDB" id="D2MP17"/>
<dbReference type="Gene3D" id="3.40.50.300">
    <property type="entry name" value="P-loop containing nucleotide triphosphate hydrolases"/>
    <property type="match status" value="1"/>
</dbReference>
<dbReference type="PROSITE" id="PS51219">
    <property type="entry name" value="DPCK"/>
    <property type="match status" value="1"/>
</dbReference>
<keyword evidence="2 3" id="KW-0067">ATP-binding</keyword>
<dbReference type="EC" id="2.7.1.24" evidence="3 4"/>
<dbReference type="SUPFAM" id="SSF52540">
    <property type="entry name" value="P-loop containing nucleoside triphosphate hydrolases"/>
    <property type="match status" value="1"/>
</dbReference>
<keyword evidence="1 3" id="KW-0547">Nucleotide-binding</keyword>
<gene>
    <name evidence="3 5" type="primary">coaE</name>
    <name evidence="5" type="ORF">HMPREF9013_0711</name>
</gene>
<comment type="subcellular location">
    <subcellularLocation>
        <location evidence="3">Cytoplasm</location>
    </subcellularLocation>
</comment>
<keyword evidence="3" id="KW-0173">Coenzyme A biosynthesis</keyword>
<reference evidence="6" key="1">
    <citation type="submission" date="2009-12" db="EMBL/GenBank/DDBJ databases">
        <title>Sequence of Clostridiales genomosp. BVAB3 str. UPII9-5.</title>
        <authorList>
            <person name="Madupu R."/>
            <person name="Durkin A.S."/>
            <person name="Torralba M."/>
            <person name="Methe B."/>
            <person name="Sutton G.G."/>
            <person name="Strausberg R.L."/>
            <person name="Nelson K.E."/>
        </authorList>
    </citation>
    <scope>NUCLEOTIDE SEQUENCE [LARGE SCALE GENOMIC DNA]</scope>
    <source>
        <strain evidence="6">W1219</strain>
    </source>
</reference>
<dbReference type="RefSeq" id="WP_006627118.1">
    <property type="nucleotide sequence ID" value="NZ_ADFR01000007.1"/>
</dbReference>
<comment type="similarity">
    <text evidence="3">Belongs to the CoaE family.</text>
</comment>
<dbReference type="InterPro" id="IPR027417">
    <property type="entry name" value="P-loop_NTPase"/>
</dbReference>
<comment type="catalytic activity">
    <reaction evidence="3">
        <text>3'-dephospho-CoA + ATP = ADP + CoA + H(+)</text>
        <dbReference type="Rhea" id="RHEA:18245"/>
        <dbReference type="ChEBI" id="CHEBI:15378"/>
        <dbReference type="ChEBI" id="CHEBI:30616"/>
        <dbReference type="ChEBI" id="CHEBI:57287"/>
        <dbReference type="ChEBI" id="CHEBI:57328"/>
        <dbReference type="ChEBI" id="CHEBI:456216"/>
        <dbReference type="EC" id="2.7.1.24"/>
    </reaction>
</comment>
<name>D2MP17_9FIRM</name>
<dbReference type="GO" id="GO:0015937">
    <property type="term" value="P:coenzyme A biosynthetic process"/>
    <property type="evidence" value="ECO:0007669"/>
    <property type="project" value="UniProtKB-UniRule"/>
</dbReference>
<protein>
    <recommendedName>
        <fullName evidence="3 4">Dephospho-CoA kinase</fullName>
        <ecNumber evidence="3 4">2.7.1.24</ecNumber>
    </recommendedName>
    <alternativeName>
        <fullName evidence="3">Dephosphocoenzyme A kinase</fullName>
    </alternativeName>
</protein>